<keyword evidence="6" id="KW-1185">Reference proteome</keyword>
<reference evidence="4" key="1">
    <citation type="submission" date="2016-10" db="EMBL/GenBank/DDBJ databases">
        <authorList>
            <person name="de Groot N.N."/>
        </authorList>
    </citation>
    <scope>NUCLEOTIDE SEQUENCE [LARGE SCALE GENOMIC DNA]</scope>
    <source>
        <strain evidence="4">CGMCC 1.12397</strain>
    </source>
</reference>
<dbReference type="EMBL" id="QQST01000005">
    <property type="protein sequence ID" value="RDI69584.1"/>
    <property type="molecule type" value="Genomic_DNA"/>
</dbReference>
<evidence type="ECO:0000313" key="4">
    <source>
        <dbReference type="EMBL" id="SDR16297.1"/>
    </source>
</evidence>
<reference evidence="3 6" key="3">
    <citation type="submission" date="2018-07" db="EMBL/GenBank/DDBJ databases">
        <title>Genome sequence of extremly halophilic archaeon Halopelagius longus strain BC12-B1.</title>
        <authorList>
            <person name="Zhang X."/>
        </authorList>
    </citation>
    <scope>NUCLEOTIDE SEQUENCE [LARGE SCALE GENOMIC DNA]</scope>
    <source>
        <strain evidence="3 6">BC12-B1</strain>
    </source>
</reference>
<dbReference type="Gene3D" id="2.60.120.10">
    <property type="entry name" value="Jelly Rolls"/>
    <property type="match status" value="1"/>
</dbReference>
<evidence type="ECO:0000313" key="5">
    <source>
        <dbReference type="Proteomes" id="UP000199289"/>
    </source>
</evidence>
<sequence>MKKIRIDDVENSLQPAAVMRQLTEPLEATDLAINYYELEPGDSFSFAYHRHEVQEELFYVQAGTATFETEDGDVDVGAGEIIRFPPGEFQRGWNRGEEPVVALALGAPLEYGHQVKLRDCPSCETQTDSTLERRAGGDADEDSIVAVCVDCGTVTGRWTKGPMPGDVP</sequence>
<keyword evidence="1" id="KW-0479">Metal-binding</keyword>
<dbReference type="GO" id="GO:0046872">
    <property type="term" value="F:metal ion binding"/>
    <property type="evidence" value="ECO:0007669"/>
    <property type="project" value="UniProtKB-KW"/>
</dbReference>
<dbReference type="Proteomes" id="UP000199289">
    <property type="component" value="Unassembled WGS sequence"/>
</dbReference>
<name>A0A1H1GSZ1_9EURY</name>
<dbReference type="PANTHER" id="PTHR35848:SF9">
    <property type="entry name" value="SLL1358 PROTEIN"/>
    <property type="match status" value="1"/>
</dbReference>
<dbReference type="RefSeq" id="WP_092539303.1">
    <property type="nucleotide sequence ID" value="NZ_FNKQ01000007.1"/>
</dbReference>
<reference evidence="5" key="2">
    <citation type="submission" date="2016-10" db="EMBL/GenBank/DDBJ databases">
        <authorList>
            <person name="Varghese N."/>
            <person name="Submissions S."/>
        </authorList>
    </citation>
    <scope>NUCLEOTIDE SEQUENCE [LARGE SCALE GENOMIC DNA]</scope>
    <source>
        <strain evidence="5">CGMCC 1.12397</strain>
    </source>
</reference>
<evidence type="ECO:0000313" key="6">
    <source>
        <dbReference type="Proteomes" id="UP000255421"/>
    </source>
</evidence>
<dbReference type="SUPFAM" id="SSF51182">
    <property type="entry name" value="RmlC-like cupins"/>
    <property type="match status" value="1"/>
</dbReference>
<dbReference type="InterPro" id="IPR014710">
    <property type="entry name" value="RmlC-like_jellyroll"/>
</dbReference>
<feature type="domain" description="Cupin type-2" evidence="2">
    <location>
        <begin position="35"/>
        <end position="104"/>
    </location>
</feature>
<gene>
    <name evidence="3" type="ORF">DWB78_18725</name>
    <name evidence="4" type="ORF">SAMN05216278_3835</name>
</gene>
<dbReference type="Proteomes" id="UP000255421">
    <property type="component" value="Unassembled WGS sequence"/>
</dbReference>
<dbReference type="InterPro" id="IPR013096">
    <property type="entry name" value="Cupin_2"/>
</dbReference>
<accession>A0A1H1GSZ1</accession>
<proteinExistence type="predicted"/>
<dbReference type="OrthoDB" id="190812at2157"/>
<dbReference type="InterPro" id="IPR011051">
    <property type="entry name" value="RmlC_Cupin_sf"/>
</dbReference>
<dbReference type="PANTHER" id="PTHR35848">
    <property type="entry name" value="OXALATE-BINDING PROTEIN"/>
    <property type="match status" value="1"/>
</dbReference>
<organism evidence="4 5">
    <name type="scientific">Halopelagius longus</name>
    <dbReference type="NCBI Taxonomy" id="1236180"/>
    <lineage>
        <taxon>Archaea</taxon>
        <taxon>Methanobacteriati</taxon>
        <taxon>Methanobacteriota</taxon>
        <taxon>Stenosarchaea group</taxon>
        <taxon>Halobacteria</taxon>
        <taxon>Halobacteriales</taxon>
        <taxon>Haloferacaceae</taxon>
    </lineage>
</organism>
<evidence type="ECO:0000256" key="1">
    <source>
        <dbReference type="ARBA" id="ARBA00022723"/>
    </source>
</evidence>
<evidence type="ECO:0000313" key="3">
    <source>
        <dbReference type="EMBL" id="RDI69584.1"/>
    </source>
</evidence>
<dbReference type="Pfam" id="PF07883">
    <property type="entry name" value="Cupin_2"/>
    <property type="match status" value="1"/>
</dbReference>
<protein>
    <submittedName>
        <fullName evidence="4">Cupin domain-containing protein</fullName>
    </submittedName>
</protein>
<dbReference type="AlphaFoldDB" id="A0A1H1GSZ1"/>
<dbReference type="EMBL" id="FNKQ01000007">
    <property type="protein sequence ID" value="SDR16297.1"/>
    <property type="molecule type" value="Genomic_DNA"/>
</dbReference>
<evidence type="ECO:0000259" key="2">
    <source>
        <dbReference type="Pfam" id="PF07883"/>
    </source>
</evidence>
<dbReference type="InterPro" id="IPR051610">
    <property type="entry name" value="GPI/OXD"/>
</dbReference>